<dbReference type="Proteomes" id="UP001056120">
    <property type="component" value="Linkage Group LG12"/>
</dbReference>
<evidence type="ECO:0000313" key="2">
    <source>
        <dbReference type="Proteomes" id="UP001056120"/>
    </source>
</evidence>
<sequence>MESQAVVLYPFPGMGHLVSMVEFAKLIQIHNPSLSVILFITPAPFDTGSTENYINTISATTPSIKFHRLPTIPFPPDFSTDFIDLAFGIPELYNPIVHNTLVTISQKSSIKAVILDFFSNAAFRVSKGLNFPTYYFYTSGASGLCEFLYLTTIHNTTSKNIGELNIYFDIPGVPPIHASDMPPVMFDRETNMYKNFIDTSSNMARSSGLIANSFVGFEERAVDALRNGKCTTDGPTPPVYLIGPLIANGNQVDSSENECLKWLNLQLCRSVVFLCFGSMGVFKKEQLKEIAIGLMRSKQRFLWVVRDPPPDNIENKSIGAKELGLDDILPEGFLARTADKGLVVKNWAPQPAILGHDSVGGFVSHCGWNSTLEAVVAGVPMVAWPLYAEQKMNRVFLVEEMKVAMAVKMSADGYVTAEAVEEKVRELMEGEEGGGVREGVLEMSRRAKAALEDGGSSRLDFFKLTKSWTQV</sequence>
<reference evidence="1 2" key="2">
    <citation type="journal article" date="2022" name="Mol. Ecol. Resour.">
        <title>The genomes of chicory, endive, great burdock and yacon provide insights into Asteraceae paleo-polyploidization history and plant inulin production.</title>
        <authorList>
            <person name="Fan W."/>
            <person name="Wang S."/>
            <person name="Wang H."/>
            <person name="Wang A."/>
            <person name="Jiang F."/>
            <person name="Liu H."/>
            <person name="Zhao H."/>
            <person name="Xu D."/>
            <person name="Zhang Y."/>
        </authorList>
    </citation>
    <scope>NUCLEOTIDE SEQUENCE [LARGE SCALE GENOMIC DNA]</scope>
    <source>
        <strain evidence="2">cv. Yunnan</strain>
        <tissue evidence="1">Leaves</tissue>
    </source>
</reference>
<dbReference type="EMBL" id="CM042029">
    <property type="protein sequence ID" value="KAI3793001.1"/>
    <property type="molecule type" value="Genomic_DNA"/>
</dbReference>
<accession>A0ACB9HCL3</accession>
<reference evidence="2" key="1">
    <citation type="journal article" date="2022" name="Mol. Ecol. Resour.">
        <title>The genomes of chicory, endive, great burdock and yacon provide insights into Asteraceae palaeo-polyploidization history and plant inulin production.</title>
        <authorList>
            <person name="Fan W."/>
            <person name="Wang S."/>
            <person name="Wang H."/>
            <person name="Wang A."/>
            <person name="Jiang F."/>
            <person name="Liu H."/>
            <person name="Zhao H."/>
            <person name="Xu D."/>
            <person name="Zhang Y."/>
        </authorList>
    </citation>
    <scope>NUCLEOTIDE SEQUENCE [LARGE SCALE GENOMIC DNA]</scope>
    <source>
        <strain evidence="2">cv. Yunnan</strain>
    </source>
</reference>
<protein>
    <submittedName>
        <fullName evidence="1">Uncharacterized protein</fullName>
    </submittedName>
</protein>
<proteinExistence type="predicted"/>
<keyword evidence="2" id="KW-1185">Reference proteome</keyword>
<organism evidence="1 2">
    <name type="scientific">Smallanthus sonchifolius</name>
    <dbReference type="NCBI Taxonomy" id="185202"/>
    <lineage>
        <taxon>Eukaryota</taxon>
        <taxon>Viridiplantae</taxon>
        <taxon>Streptophyta</taxon>
        <taxon>Embryophyta</taxon>
        <taxon>Tracheophyta</taxon>
        <taxon>Spermatophyta</taxon>
        <taxon>Magnoliopsida</taxon>
        <taxon>eudicotyledons</taxon>
        <taxon>Gunneridae</taxon>
        <taxon>Pentapetalae</taxon>
        <taxon>asterids</taxon>
        <taxon>campanulids</taxon>
        <taxon>Asterales</taxon>
        <taxon>Asteraceae</taxon>
        <taxon>Asteroideae</taxon>
        <taxon>Heliantheae alliance</taxon>
        <taxon>Millerieae</taxon>
        <taxon>Smallanthus</taxon>
    </lineage>
</organism>
<comment type="caution">
    <text evidence="1">The sequence shown here is derived from an EMBL/GenBank/DDBJ whole genome shotgun (WGS) entry which is preliminary data.</text>
</comment>
<evidence type="ECO:0000313" key="1">
    <source>
        <dbReference type="EMBL" id="KAI3793001.1"/>
    </source>
</evidence>
<name>A0ACB9HCL3_9ASTR</name>
<gene>
    <name evidence="1" type="ORF">L1987_35613</name>
</gene>